<dbReference type="EMBL" id="JADGJH010001150">
    <property type="protein sequence ID" value="KAJ3117809.1"/>
    <property type="molecule type" value="Genomic_DNA"/>
</dbReference>
<dbReference type="GO" id="GO:0006367">
    <property type="term" value="P:transcription initiation at RNA polymerase II promoter"/>
    <property type="evidence" value="ECO:0007669"/>
    <property type="project" value="InterPro"/>
</dbReference>
<comment type="function">
    <text evidence="7">TFIIA is a component of the transcription machinery of RNA polymerase II and plays an important role in transcriptional activation. TFIIA in a complex with TBP mediates transcriptional activity.</text>
</comment>
<comment type="similarity">
    <text evidence="2 8">Belongs to the TFIIA subunit 2 family.</text>
</comment>
<dbReference type="PIRSF" id="PIRSF009415">
    <property type="entry name" value="Hum_TFIIA_gamma"/>
    <property type="match status" value="1"/>
</dbReference>
<dbReference type="Gene3D" id="1.10.287.190">
    <property type="entry name" value="Transcription factor IIA gamma subunit, alpha-helical domain"/>
    <property type="match status" value="1"/>
</dbReference>
<evidence type="ECO:0000256" key="8">
    <source>
        <dbReference type="PIRNR" id="PIRNR009415"/>
    </source>
</evidence>
<feature type="domain" description="Transcription initiation factor IIA gamma subunit N-terminal" evidence="9">
    <location>
        <begin position="10"/>
        <end position="55"/>
    </location>
</feature>
<dbReference type="PANTHER" id="PTHR10966">
    <property type="entry name" value="TRANSCRIPTION INITIATION FACTOR IIA SUBUNIT 2"/>
    <property type="match status" value="1"/>
</dbReference>
<keyword evidence="12" id="KW-1185">Reference proteome</keyword>
<feature type="domain" description="Transcription initiation factor IIA gamma subunit C-terminal" evidence="10">
    <location>
        <begin position="69"/>
        <end position="109"/>
    </location>
</feature>
<evidence type="ECO:0000313" key="12">
    <source>
        <dbReference type="Proteomes" id="UP001211907"/>
    </source>
</evidence>
<protein>
    <recommendedName>
        <fullName evidence="3 8">Transcription initiation factor IIA subunit 2</fullName>
    </recommendedName>
</protein>
<evidence type="ECO:0000256" key="2">
    <source>
        <dbReference type="ARBA" id="ARBA00007675"/>
    </source>
</evidence>
<reference evidence="11" key="1">
    <citation type="submission" date="2020-05" db="EMBL/GenBank/DDBJ databases">
        <title>Phylogenomic resolution of chytrid fungi.</title>
        <authorList>
            <person name="Stajich J.E."/>
            <person name="Amses K."/>
            <person name="Simmons R."/>
            <person name="Seto K."/>
            <person name="Myers J."/>
            <person name="Bonds A."/>
            <person name="Quandt C.A."/>
            <person name="Barry K."/>
            <person name="Liu P."/>
            <person name="Grigoriev I."/>
            <person name="Longcore J.E."/>
            <person name="James T.Y."/>
        </authorList>
    </citation>
    <scope>NUCLEOTIDE SEQUENCE</scope>
    <source>
        <strain evidence="11">JEL0513</strain>
    </source>
</reference>
<proteinExistence type="inferred from homology"/>
<dbReference type="InterPro" id="IPR015872">
    <property type="entry name" value="TFIIA_gsu_N"/>
</dbReference>
<evidence type="ECO:0000256" key="4">
    <source>
        <dbReference type="ARBA" id="ARBA00023015"/>
    </source>
</evidence>
<evidence type="ECO:0000256" key="5">
    <source>
        <dbReference type="ARBA" id="ARBA00023163"/>
    </source>
</evidence>
<dbReference type="InterPro" id="IPR003194">
    <property type="entry name" value="TFIIA_gsu"/>
</dbReference>
<evidence type="ECO:0000256" key="7">
    <source>
        <dbReference type="ARBA" id="ARBA00024733"/>
    </source>
</evidence>
<gene>
    <name evidence="11" type="primary">TOA2</name>
    <name evidence="11" type="ORF">HK100_000742</name>
</gene>
<evidence type="ECO:0000256" key="6">
    <source>
        <dbReference type="ARBA" id="ARBA00023242"/>
    </source>
</evidence>
<keyword evidence="6 8" id="KW-0539">Nucleus</keyword>
<dbReference type="InterPro" id="IPR009088">
    <property type="entry name" value="TFIIA_b-brl"/>
</dbReference>
<accession>A0AAD5T0H9</accession>
<dbReference type="Gene3D" id="2.30.18.10">
    <property type="entry name" value="Transcription factor IIA (TFIIA), beta-barrel domain"/>
    <property type="match status" value="1"/>
</dbReference>
<evidence type="ECO:0000313" key="11">
    <source>
        <dbReference type="EMBL" id="KAJ3117809.1"/>
    </source>
</evidence>
<dbReference type="CDD" id="cd10145">
    <property type="entry name" value="TFIIA_gamma_N"/>
    <property type="match status" value="1"/>
</dbReference>
<organism evidence="11 12">
    <name type="scientific">Physocladia obscura</name>
    <dbReference type="NCBI Taxonomy" id="109957"/>
    <lineage>
        <taxon>Eukaryota</taxon>
        <taxon>Fungi</taxon>
        <taxon>Fungi incertae sedis</taxon>
        <taxon>Chytridiomycota</taxon>
        <taxon>Chytridiomycota incertae sedis</taxon>
        <taxon>Chytridiomycetes</taxon>
        <taxon>Chytridiales</taxon>
        <taxon>Chytriomycetaceae</taxon>
        <taxon>Physocladia</taxon>
    </lineage>
</organism>
<dbReference type="GO" id="GO:0005672">
    <property type="term" value="C:transcription factor TFIIA complex"/>
    <property type="evidence" value="ECO:0007669"/>
    <property type="project" value="InterPro"/>
</dbReference>
<dbReference type="SUPFAM" id="SSF50784">
    <property type="entry name" value="Transcription factor IIA (TFIIA), beta-barrel domain"/>
    <property type="match status" value="1"/>
</dbReference>
<evidence type="ECO:0000259" key="9">
    <source>
        <dbReference type="Pfam" id="PF02268"/>
    </source>
</evidence>
<keyword evidence="4 8" id="KW-0805">Transcription regulation</keyword>
<dbReference type="InterPro" id="IPR015871">
    <property type="entry name" value="TFIIA_gsu_C"/>
</dbReference>
<dbReference type="SUPFAM" id="SSF47396">
    <property type="entry name" value="Transcription factor IIA (TFIIA), alpha-helical domain"/>
    <property type="match status" value="1"/>
</dbReference>
<evidence type="ECO:0000259" key="10">
    <source>
        <dbReference type="Pfam" id="PF02751"/>
    </source>
</evidence>
<evidence type="ECO:0000256" key="3">
    <source>
        <dbReference type="ARBA" id="ARBA00019928"/>
    </source>
</evidence>
<comment type="subcellular location">
    <subcellularLocation>
        <location evidence="1 8">Nucleus</location>
    </subcellularLocation>
</comment>
<dbReference type="Pfam" id="PF02751">
    <property type="entry name" value="TFIIA_gamma_C"/>
    <property type="match status" value="1"/>
</dbReference>
<keyword evidence="5 8" id="KW-0804">Transcription</keyword>
<dbReference type="FunFam" id="1.10.287.190:FF:000001">
    <property type="entry name" value="Transcription initiation factor IIA subunit 2"/>
    <property type="match status" value="1"/>
</dbReference>
<dbReference type="InterPro" id="IPR009083">
    <property type="entry name" value="TFIIA_a-hlx"/>
</dbReference>
<dbReference type="Proteomes" id="UP001211907">
    <property type="component" value="Unassembled WGS sequence"/>
</dbReference>
<dbReference type="AlphaFoldDB" id="A0AAD5T0H9"/>
<evidence type="ECO:0000256" key="1">
    <source>
        <dbReference type="ARBA" id="ARBA00004123"/>
    </source>
</evidence>
<dbReference type="CDD" id="cd10014">
    <property type="entry name" value="TFIIA_gamma_C"/>
    <property type="match status" value="1"/>
</dbReference>
<name>A0AAD5T0H9_9FUNG</name>
<dbReference type="Pfam" id="PF02268">
    <property type="entry name" value="TFIIA_gamma_N"/>
    <property type="match status" value="1"/>
</dbReference>
<comment type="caution">
    <text evidence="11">The sequence shown here is derived from an EMBL/GenBank/DDBJ whole genome shotgun (WGS) entry which is preliminary data.</text>
</comment>
<sequence>MATNSSSPQYEFYRKSTIGSALMDALDDMIQEGSIDPQVAMRMLSQFDVSVGEALRQQVKAKTTIKACGKLDIYRFCDDVWTFVLENAVFKFGSETVKSEEKVKLVACSVRQ</sequence>